<sequence>MSLIASPIMYHSPVGYAYKLYLEGNLASSLHVLENYLQEDFSKEGNINSACNLYLRVSSELGHSWQKTQQRLKLVYEGAVPRSLLNELVITYCFNKTWESSEQVAEFLSLAEQSKSELFSDDRRYPIEKQLVVLACEWKLFPLAKSLLTVPYQKKEQDLFNYISEQELQHEVNRNLLAETQPNIDATKKSNFLIKFIKNLTRIYSQIMQKVGFFKKDSTWFSGNSKFVFVAFTFIVLLFKLKAIIRRIRRSHISWEGFQSFLEKFAFFIS</sequence>
<reference evidence="2 3" key="1">
    <citation type="journal article" date="2011" name="Science">
        <title>Comparative functional genomics of the fission yeasts.</title>
        <authorList>
            <person name="Rhind N."/>
            <person name="Chen Z."/>
            <person name="Yassour M."/>
            <person name="Thompson D.A."/>
            <person name="Haas B.J."/>
            <person name="Habib N."/>
            <person name="Wapinski I."/>
            <person name="Roy S."/>
            <person name="Lin M.F."/>
            <person name="Heiman D.I."/>
            <person name="Young S.K."/>
            <person name="Furuya K."/>
            <person name="Guo Y."/>
            <person name="Pidoux A."/>
            <person name="Chen H.M."/>
            <person name="Robbertse B."/>
            <person name="Goldberg J.M."/>
            <person name="Aoki K."/>
            <person name="Bayne E.H."/>
            <person name="Berlin A.M."/>
            <person name="Desjardins C.A."/>
            <person name="Dobbs E."/>
            <person name="Dukaj L."/>
            <person name="Fan L."/>
            <person name="FitzGerald M.G."/>
            <person name="French C."/>
            <person name="Gujja S."/>
            <person name="Hansen K."/>
            <person name="Keifenheim D."/>
            <person name="Levin J.Z."/>
            <person name="Mosher R.A."/>
            <person name="Mueller C.A."/>
            <person name="Pfiffner J."/>
            <person name="Priest M."/>
            <person name="Russ C."/>
            <person name="Smialowska A."/>
            <person name="Swoboda P."/>
            <person name="Sykes S.M."/>
            <person name="Vaughn M."/>
            <person name="Vengrova S."/>
            <person name="Yoder R."/>
            <person name="Zeng Q."/>
            <person name="Allshire R."/>
            <person name="Baulcombe D."/>
            <person name="Birren B.W."/>
            <person name="Brown W."/>
            <person name="Ekwall K."/>
            <person name="Kellis M."/>
            <person name="Leatherwood J."/>
            <person name="Levin H."/>
            <person name="Margalit H."/>
            <person name="Martienssen R."/>
            <person name="Nieduszynski C.A."/>
            <person name="Spatafora J.W."/>
            <person name="Friedman N."/>
            <person name="Dalgaard J.Z."/>
            <person name="Baumann P."/>
            <person name="Niki H."/>
            <person name="Regev A."/>
            <person name="Nusbaum C."/>
        </authorList>
    </citation>
    <scope>NUCLEOTIDE SEQUENCE [LARGE SCALE GENOMIC DNA]</scope>
    <source>
        <strain evidence="3">OY26 / ATCC MYA-4695 / CBS 11777 / NBRC 106824 / NRRL Y48691</strain>
    </source>
</reference>
<keyword evidence="3" id="KW-1185">Reference proteome</keyword>
<dbReference type="RefSeq" id="XP_013025216.1">
    <property type="nucleotide sequence ID" value="XM_013169762.1"/>
</dbReference>
<dbReference type="AlphaFoldDB" id="S9WYW2"/>
<accession>S9WYW2</accession>
<dbReference type="eggNOG" id="KOG4810">
    <property type="taxonomic scope" value="Eukaryota"/>
</dbReference>
<proteinExistence type="predicted"/>
<dbReference type="EMBL" id="KE546994">
    <property type="protein sequence ID" value="EPY49877.1"/>
    <property type="molecule type" value="Genomic_DNA"/>
</dbReference>
<feature type="transmembrane region" description="Helical" evidence="1">
    <location>
        <begin position="227"/>
        <end position="245"/>
    </location>
</feature>
<evidence type="ECO:0000313" key="2">
    <source>
        <dbReference type="EMBL" id="EPY49877.1"/>
    </source>
</evidence>
<gene>
    <name evidence="2" type="ORF">SPOG_03348</name>
</gene>
<dbReference type="GeneID" id="25037665"/>
<name>S9WYW2_SCHCR</name>
<protein>
    <submittedName>
        <fullName evidence="2">Uncharacterized protein</fullName>
    </submittedName>
</protein>
<keyword evidence="1" id="KW-1133">Transmembrane helix</keyword>
<dbReference type="Proteomes" id="UP000015464">
    <property type="component" value="Unassembled WGS sequence"/>
</dbReference>
<dbReference type="HOGENOM" id="CLU_1046473_0_0_1"/>
<keyword evidence="1" id="KW-0472">Membrane</keyword>
<evidence type="ECO:0000313" key="3">
    <source>
        <dbReference type="Proteomes" id="UP000015464"/>
    </source>
</evidence>
<keyword evidence="1" id="KW-0812">Transmembrane</keyword>
<dbReference type="OrthoDB" id="5399662at2759"/>
<dbReference type="OMA" id="SENTYEQ"/>
<organism evidence="2 3">
    <name type="scientific">Schizosaccharomyces cryophilus (strain OY26 / ATCC MYA-4695 / CBS 11777 / NBRC 106824 / NRRL Y48691)</name>
    <name type="common">Fission yeast</name>
    <dbReference type="NCBI Taxonomy" id="653667"/>
    <lineage>
        <taxon>Eukaryota</taxon>
        <taxon>Fungi</taxon>
        <taxon>Dikarya</taxon>
        <taxon>Ascomycota</taxon>
        <taxon>Taphrinomycotina</taxon>
        <taxon>Schizosaccharomycetes</taxon>
        <taxon>Schizosaccharomycetales</taxon>
        <taxon>Schizosaccharomycetaceae</taxon>
        <taxon>Schizosaccharomyces</taxon>
    </lineage>
</organism>
<evidence type="ECO:0000256" key="1">
    <source>
        <dbReference type="SAM" id="Phobius"/>
    </source>
</evidence>